<dbReference type="Gene3D" id="3.30.230.10">
    <property type="match status" value="1"/>
</dbReference>
<dbReference type="Proteomes" id="UP000192342">
    <property type="component" value="Unassembled WGS sequence"/>
</dbReference>
<dbReference type="FunFam" id="3.30.565.10:FF:000003">
    <property type="entry name" value="DNA mismatch repair endonuclease MutL"/>
    <property type="match status" value="1"/>
</dbReference>
<dbReference type="NCBIfam" id="TIGR00585">
    <property type="entry name" value="mutl"/>
    <property type="match status" value="1"/>
</dbReference>
<dbReference type="OrthoDB" id="9763467at2"/>
<organism evidence="9 10">
    <name type="scientific">Oceanococcus atlanticus</name>
    <dbReference type="NCBI Taxonomy" id="1317117"/>
    <lineage>
        <taxon>Bacteria</taxon>
        <taxon>Pseudomonadati</taxon>
        <taxon>Pseudomonadota</taxon>
        <taxon>Gammaproteobacteria</taxon>
        <taxon>Chromatiales</taxon>
        <taxon>Oceanococcaceae</taxon>
        <taxon>Oceanococcus</taxon>
    </lineage>
</organism>
<dbReference type="SMART" id="SM00853">
    <property type="entry name" value="MutL_C"/>
    <property type="match status" value="1"/>
</dbReference>
<dbReference type="EMBL" id="AQQV01000001">
    <property type="protein sequence ID" value="ORE88870.1"/>
    <property type="molecule type" value="Genomic_DNA"/>
</dbReference>
<dbReference type="InterPro" id="IPR013507">
    <property type="entry name" value="DNA_mismatch_S5_2-like"/>
</dbReference>
<dbReference type="InterPro" id="IPR014762">
    <property type="entry name" value="DNA_mismatch_repair_CS"/>
</dbReference>
<protein>
    <recommendedName>
        <fullName evidence="2 5">DNA mismatch repair protein MutL</fullName>
    </recommendedName>
</protein>
<dbReference type="HAMAP" id="MF_00149">
    <property type="entry name" value="DNA_mis_repair"/>
    <property type="match status" value="1"/>
</dbReference>
<dbReference type="InterPro" id="IPR003594">
    <property type="entry name" value="HATPase_dom"/>
</dbReference>
<dbReference type="PANTHER" id="PTHR10073:SF12">
    <property type="entry name" value="DNA MISMATCH REPAIR PROTEIN MLH1"/>
    <property type="match status" value="1"/>
</dbReference>
<dbReference type="STRING" id="1317117.ATO7_03305"/>
<dbReference type="SUPFAM" id="SSF118116">
    <property type="entry name" value="DNA mismatch repair protein MutL"/>
    <property type="match status" value="1"/>
</dbReference>
<dbReference type="GO" id="GO:0005524">
    <property type="term" value="F:ATP binding"/>
    <property type="evidence" value="ECO:0007669"/>
    <property type="project" value="InterPro"/>
</dbReference>
<dbReference type="GO" id="GO:0006298">
    <property type="term" value="P:mismatch repair"/>
    <property type="evidence" value="ECO:0007669"/>
    <property type="project" value="UniProtKB-UniRule"/>
</dbReference>
<keyword evidence="4 5" id="KW-0234">DNA repair</keyword>
<dbReference type="CDD" id="cd16926">
    <property type="entry name" value="HATPase_MutL-MLH-PMS-like"/>
    <property type="match status" value="1"/>
</dbReference>
<dbReference type="InterPro" id="IPR020568">
    <property type="entry name" value="Ribosomal_Su5_D2-typ_SF"/>
</dbReference>
<dbReference type="Pfam" id="PF01119">
    <property type="entry name" value="DNA_mis_repair"/>
    <property type="match status" value="1"/>
</dbReference>
<dbReference type="Gene3D" id="3.30.565.10">
    <property type="entry name" value="Histidine kinase-like ATPase, C-terminal domain"/>
    <property type="match status" value="1"/>
</dbReference>
<evidence type="ECO:0000256" key="6">
    <source>
        <dbReference type="SAM" id="MobiDB-lite"/>
    </source>
</evidence>
<dbReference type="RefSeq" id="WP_083559503.1">
    <property type="nucleotide sequence ID" value="NZ_AQQV01000001.1"/>
</dbReference>
<evidence type="ECO:0000256" key="1">
    <source>
        <dbReference type="ARBA" id="ARBA00006082"/>
    </source>
</evidence>
<comment type="function">
    <text evidence="5">This protein is involved in the repair of mismatches in DNA. It is required for dam-dependent methyl-directed DNA mismatch repair. May act as a 'molecular matchmaker', a protein that promotes the formation of a stable complex between two or more DNA-binding proteins in an ATP-dependent manner without itself being part of a final effector complex.</text>
</comment>
<dbReference type="InterPro" id="IPR020667">
    <property type="entry name" value="DNA_mismatch_repair_MutL"/>
</dbReference>
<comment type="similarity">
    <text evidence="1 5">Belongs to the DNA mismatch repair MutL/HexB family.</text>
</comment>
<evidence type="ECO:0000259" key="7">
    <source>
        <dbReference type="SMART" id="SM00853"/>
    </source>
</evidence>
<sequence>MPIQQLPSHLINQIAAGEVVERPASVLKELLENAIDSGAQRIHIDLLAGGMQRVEVVDDGCGIPVAEMPLALTRHATSKIRQLDDLEALASLGFRGEALPSIAAVADVELASRVAGEDHGWLLSLKPGEPMPEARPQPMPVGTRVTVDNLFHQVPARRRFLRTERTEFGHLDTLARRLALSVPQRGMRLTHNGREQWHAPAAHDQRSEEARIAQLVGEDFIEHAVHIDYQAQGISLHGWIARPAFSRAQGDLQHTFINGRYIRDRLLISALKAAYADVLHYSRHPAYLLFLSMDPGSLDVNVHPTKQEVRFRDSRRVFDTLRRSVQEAIAAPLAGYTPAAPAATPDTSPASAAATPPDRAGYAAAAPDAPAAWRVAESGVRLQGDSARALYADAAVPAAVQPQQLAMGERDGVDATPPLGFALAQIHGVYILSQTEKGAVLVDMHAAHERIVLEDLKKRLHGQRQPSQPLLVPQTLEVSVAAADRAEDAMPMLETMGLELRRASDTQLEIRAVPSLLADFDAVALVRDLVSDLGHADAVDLHRVEFAIDRVLGNMACKSGSVKAGRKLDRAEMNALLRKIESTPRSGQCNHGRPTWVELSMDALDRLFLRGR</sequence>
<dbReference type="InterPro" id="IPR036890">
    <property type="entry name" value="HATPase_C_sf"/>
</dbReference>
<accession>A0A1Y1SHI8</accession>
<dbReference type="InterPro" id="IPR042120">
    <property type="entry name" value="MutL_C_dimsub"/>
</dbReference>
<gene>
    <name evidence="5" type="primary">mutL</name>
    <name evidence="9" type="ORF">ATO7_03305</name>
</gene>
<dbReference type="InterPro" id="IPR002099">
    <property type="entry name" value="MutL/Mlh/PMS"/>
</dbReference>
<dbReference type="Pfam" id="PF08676">
    <property type="entry name" value="MutL_C"/>
    <property type="match status" value="1"/>
</dbReference>
<feature type="domain" description="DNA mismatch repair protein S5" evidence="8">
    <location>
        <begin position="212"/>
        <end position="330"/>
    </location>
</feature>
<keyword evidence="10" id="KW-1185">Reference proteome</keyword>
<dbReference type="SMART" id="SM01340">
    <property type="entry name" value="DNA_mis_repair"/>
    <property type="match status" value="1"/>
</dbReference>
<dbReference type="CDD" id="cd03482">
    <property type="entry name" value="MutL_Trans_MutL"/>
    <property type="match status" value="1"/>
</dbReference>
<evidence type="ECO:0000313" key="9">
    <source>
        <dbReference type="EMBL" id="ORE88870.1"/>
    </source>
</evidence>
<dbReference type="InterPro" id="IPR037198">
    <property type="entry name" value="MutL_C_sf"/>
</dbReference>
<evidence type="ECO:0000256" key="4">
    <source>
        <dbReference type="ARBA" id="ARBA00023204"/>
    </source>
</evidence>
<dbReference type="GO" id="GO:0032300">
    <property type="term" value="C:mismatch repair complex"/>
    <property type="evidence" value="ECO:0007669"/>
    <property type="project" value="InterPro"/>
</dbReference>
<dbReference type="InterPro" id="IPR014790">
    <property type="entry name" value="MutL_C"/>
</dbReference>
<dbReference type="SUPFAM" id="SSF54211">
    <property type="entry name" value="Ribosomal protein S5 domain 2-like"/>
    <property type="match status" value="1"/>
</dbReference>
<evidence type="ECO:0000256" key="3">
    <source>
        <dbReference type="ARBA" id="ARBA00022763"/>
    </source>
</evidence>
<keyword evidence="3 5" id="KW-0227">DNA damage</keyword>
<dbReference type="Gene3D" id="3.30.1540.20">
    <property type="entry name" value="MutL, C-terminal domain, dimerisation subdomain"/>
    <property type="match status" value="1"/>
</dbReference>
<comment type="caution">
    <text evidence="9">The sequence shown here is derived from an EMBL/GenBank/DDBJ whole genome shotgun (WGS) entry which is preliminary data.</text>
</comment>
<dbReference type="SUPFAM" id="SSF55874">
    <property type="entry name" value="ATPase domain of HSP90 chaperone/DNA topoisomerase II/histidine kinase"/>
    <property type="match status" value="1"/>
</dbReference>
<dbReference type="Pfam" id="PF02518">
    <property type="entry name" value="HATPase_c"/>
    <property type="match status" value="1"/>
</dbReference>
<dbReference type="GO" id="GO:0030983">
    <property type="term" value="F:mismatched DNA binding"/>
    <property type="evidence" value="ECO:0007669"/>
    <property type="project" value="InterPro"/>
</dbReference>
<evidence type="ECO:0000313" key="10">
    <source>
        <dbReference type="Proteomes" id="UP000192342"/>
    </source>
</evidence>
<dbReference type="Gene3D" id="3.30.1370.100">
    <property type="entry name" value="MutL, C-terminal domain, regulatory subdomain"/>
    <property type="match status" value="1"/>
</dbReference>
<proteinExistence type="inferred from homology"/>
<feature type="domain" description="MutL C-terminal dimerisation" evidence="7">
    <location>
        <begin position="422"/>
        <end position="568"/>
    </location>
</feature>
<evidence type="ECO:0000256" key="2">
    <source>
        <dbReference type="ARBA" id="ARBA00021975"/>
    </source>
</evidence>
<evidence type="ECO:0000256" key="5">
    <source>
        <dbReference type="HAMAP-Rule" id="MF_00149"/>
    </source>
</evidence>
<evidence type="ECO:0000259" key="8">
    <source>
        <dbReference type="SMART" id="SM01340"/>
    </source>
</evidence>
<dbReference type="InterPro" id="IPR014721">
    <property type="entry name" value="Ribsml_uS5_D2-typ_fold_subgr"/>
</dbReference>
<name>A0A1Y1SHI8_9GAMM</name>
<feature type="region of interest" description="Disordered" evidence="6">
    <location>
        <begin position="340"/>
        <end position="363"/>
    </location>
</feature>
<reference evidence="9 10" key="1">
    <citation type="submission" date="2013-04" db="EMBL/GenBank/DDBJ databases">
        <title>Oceanococcus atlanticus 22II-S10r2 Genome Sequencing.</title>
        <authorList>
            <person name="Lai Q."/>
            <person name="Li G."/>
            <person name="Shao Z."/>
        </authorList>
    </citation>
    <scope>NUCLEOTIDE SEQUENCE [LARGE SCALE GENOMIC DNA]</scope>
    <source>
        <strain evidence="9 10">22II-S10r2</strain>
    </source>
</reference>
<dbReference type="PANTHER" id="PTHR10073">
    <property type="entry name" value="DNA MISMATCH REPAIR PROTEIN MLH, PMS, MUTL"/>
    <property type="match status" value="1"/>
</dbReference>
<dbReference type="InterPro" id="IPR038973">
    <property type="entry name" value="MutL/Mlh/Pms-like"/>
</dbReference>
<dbReference type="AlphaFoldDB" id="A0A1Y1SHI8"/>
<dbReference type="PROSITE" id="PS00058">
    <property type="entry name" value="DNA_MISMATCH_REPAIR_1"/>
    <property type="match status" value="1"/>
</dbReference>
<dbReference type="InterPro" id="IPR042121">
    <property type="entry name" value="MutL_C_regsub"/>
</dbReference>
<dbReference type="GO" id="GO:0016887">
    <property type="term" value="F:ATP hydrolysis activity"/>
    <property type="evidence" value="ECO:0007669"/>
    <property type="project" value="InterPro"/>
</dbReference>
<dbReference type="GO" id="GO:0140664">
    <property type="term" value="F:ATP-dependent DNA damage sensor activity"/>
    <property type="evidence" value="ECO:0007669"/>
    <property type="project" value="InterPro"/>
</dbReference>